<dbReference type="Pfam" id="PF01094">
    <property type="entry name" value="ANF_receptor"/>
    <property type="match status" value="2"/>
</dbReference>
<keyword evidence="6" id="KW-0325">Glycoprotein</keyword>
<dbReference type="InterPro" id="IPR050726">
    <property type="entry name" value="mGluR"/>
</dbReference>
<keyword evidence="3" id="KW-1133">Transmembrane helix</keyword>
<comment type="caution">
    <text evidence="8">The sequence shown here is derived from an EMBL/GenBank/DDBJ whole genome shotgun (WGS) entry which is preliminary data.</text>
</comment>
<evidence type="ECO:0000313" key="8">
    <source>
        <dbReference type="EMBL" id="KAJ8315689.1"/>
    </source>
</evidence>
<dbReference type="SUPFAM" id="SSF53822">
    <property type="entry name" value="Periplasmic binding protein-like I"/>
    <property type="match status" value="2"/>
</dbReference>
<dbReference type="Gene3D" id="3.40.50.2300">
    <property type="match status" value="4"/>
</dbReference>
<evidence type="ECO:0000256" key="1">
    <source>
        <dbReference type="ARBA" id="ARBA00004141"/>
    </source>
</evidence>
<reference evidence="8 9" key="1">
    <citation type="submission" date="2022-12" db="EMBL/GenBank/DDBJ databases">
        <title>Chromosome-level genome of Tegillarca granosa.</title>
        <authorList>
            <person name="Kim J."/>
        </authorList>
    </citation>
    <scope>NUCLEOTIDE SEQUENCE [LARGE SCALE GENOMIC DNA]</scope>
    <source>
        <strain evidence="8">Teg-2019</strain>
        <tissue evidence="8">Adductor muscle</tissue>
    </source>
</reference>
<comment type="subcellular location">
    <subcellularLocation>
        <location evidence="1">Membrane</location>
        <topology evidence="1">Multi-pass membrane protein</topology>
    </subcellularLocation>
</comment>
<evidence type="ECO:0000256" key="2">
    <source>
        <dbReference type="ARBA" id="ARBA00022692"/>
    </source>
</evidence>
<dbReference type="InterPro" id="IPR028082">
    <property type="entry name" value="Peripla_BP_I"/>
</dbReference>
<keyword evidence="9" id="KW-1185">Reference proteome</keyword>
<dbReference type="InterPro" id="IPR000337">
    <property type="entry name" value="GPCR_3"/>
</dbReference>
<keyword evidence="2" id="KW-0812">Transmembrane</keyword>
<feature type="domain" description="Receptor ligand binding region" evidence="7">
    <location>
        <begin position="104"/>
        <end position="477"/>
    </location>
</feature>
<dbReference type="InterPro" id="IPR001828">
    <property type="entry name" value="ANF_lig-bd_rcpt"/>
</dbReference>
<protein>
    <recommendedName>
        <fullName evidence="7">Receptor ligand binding region domain-containing protein</fullName>
    </recommendedName>
</protein>
<dbReference type="Proteomes" id="UP001217089">
    <property type="component" value="Unassembled WGS sequence"/>
</dbReference>
<feature type="domain" description="Receptor ligand binding region" evidence="7">
    <location>
        <begin position="620"/>
        <end position="917"/>
    </location>
</feature>
<evidence type="ECO:0000256" key="3">
    <source>
        <dbReference type="ARBA" id="ARBA00022989"/>
    </source>
</evidence>
<evidence type="ECO:0000256" key="5">
    <source>
        <dbReference type="ARBA" id="ARBA00023170"/>
    </source>
</evidence>
<organism evidence="8 9">
    <name type="scientific">Tegillarca granosa</name>
    <name type="common">Malaysian cockle</name>
    <name type="synonym">Anadara granosa</name>
    <dbReference type="NCBI Taxonomy" id="220873"/>
    <lineage>
        <taxon>Eukaryota</taxon>
        <taxon>Metazoa</taxon>
        <taxon>Spiralia</taxon>
        <taxon>Lophotrochozoa</taxon>
        <taxon>Mollusca</taxon>
        <taxon>Bivalvia</taxon>
        <taxon>Autobranchia</taxon>
        <taxon>Pteriomorphia</taxon>
        <taxon>Arcoida</taxon>
        <taxon>Arcoidea</taxon>
        <taxon>Arcidae</taxon>
        <taxon>Tegillarca</taxon>
    </lineage>
</organism>
<evidence type="ECO:0000313" key="9">
    <source>
        <dbReference type="Proteomes" id="UP001217089"/>
    </source>
</evidence>
<dbReference type="PANTHER" id="PTHR24060">
    <property type="entry name" value="METABOTROPIC GLUTAMATE RECEPTOR"/>
    <property type="match status" value="1"/>
</dbReference>
<keyword evidence="5" id="KW-0675">Receptor</keyword>
<dbReference type="PRINTS" id="PR00248">
    <property type="entry name" value="GPCRMGR"/>
</dbReference>
<accession>A0ABQ9FEI3</accession>
<evidence type="ECO:0000256" key="4">
    <source>
        <dbReference type="ARBA" id="ARBA00023136"/>
    </source>
</evidence>
<evidence type="ECO:0000259" key="7">
    <source>
        <dbReference type="Pfam" id="PF01094"/>
    </source>
</evidence>
<gene>
    <name evidence="8" type="ORF">KUTeg_007839</name>
</gene>
<name>A0ABQ9FEI3_TEGGR</name>
<keyword evidence="4" id="KW-0472">Membrane</keyword>
<sequence>MSSSTKNKQSMDRLPGKPNIGAIANRYLENPEEVPTNILALLGHMNAFFILVVCVAQVKAVIDTSLYLHGDVVIGGLFQIYGNKNGECSDINIGSVQNVETVRWVLKTLNDMNYIPGVNIGFLGLPTCRDITKANNRTFELVTEMRNKLYNNCSDRNIGPIVGVIGPEFSSEVVSTSPILSSAPLNERLLQIGFSTTASGLSNTNVYKNFYRIIPSDDNQVQMMILLMKNLDWNYIAIIYEDDAYGIGGKKHLEEMASKENICIAESFPVSVSNGVNYKDLDSILRNITRSSITGVVFFGVSSTANSLLVAAESSPFKEKPTFIFSEGSGIKLSMFMTTNNVILNSGKGSFIVVPTKRHVEEFATYWKNLFTNMTALITESKSNPWLLDAFHVYTGCRPASDISSPGCNAMTREQIKQKYEDAFYTNYAIEATFVFAKLLKEIHSEMCKNNICPHFAITLSESKDRILAKIETTTFNFQTDFPLKLKTYNAVPKTISFVNHTDSVPLYELYHYRSCESNPQNFCIEKVGNWTDSNLILNVDKIKDYHQNNIERSWPNINKAQCQPGTICSKCLPNDLANYPYFEDGDVIVVGIVPVYNKDTTNSLRCSEIRLSLGVELAEGMLFAVKTVNDKTGEFSTYFKNKKVGVILLNSCNQPLATQDKILRLHQEGVRLRNGKYLNVSHKIMGYAGALGSSISLAMSNILTKLPIVQVSFASTAVTLSDRKQFPYFLRVCTPDDKQAKTMMKIIKELNSNYIQIVYSEGTYGEGGRAAVANAARSSKICIANEIKVEEGKYNGILNTMRKNSYAKIVLLFIRSHIVKEFLDIIDTAMEHGEFMFIGSEAWGKNAENIKGRNKIAGSLVLSLEMAQRHTFEDYLNTKKPESYTLNPWFQHFVETRYQCYLPDSYDKSSAKPCDPNLRITRPLSGTYYTQDHWTPFAINAMFTLLMGSNSAFNELCGTDSKVLCEDFLRKPADVWKKISEQKLDIFGTGQSVPVFDSNGDGNAGYRIYNVQKNTLDTQTLKYTQIGQAPIDDNQFQFDKSKFTRPDGMELPSNCPNDVVCDKCFGKYESATMNNTKTT</sequence>
<proteinExistence type="predicted"/>
<dbReference type="EMBL" id="JARBDR010000337">
    <property type="protein sequence ID" value="KAJ8315689.1"/>
    <property type="molecule type" value="Genomic_DNA"/>
</dbReference>
<evidence type="ECO:0000256" key="6">
    <source>
        <dbReference type="ARBA" id="ARBA00023180"/>
    </source>
</evidence>